<feature type="domain" description="AB hydrolase-1" evidence="1">
    <location>
        <begin position="70"/>
        <end position="118"/>
    </location>
</feature>
<dbReference type="PANTHER" id="PTHR11440">
    <property type="entry name" value="LECITHIN-CHOLESTEROL ACYLTRANSFERASE-RELATED"/>
    <property type="match status" value="1"/>
</dbReference>
<dbReference type="InterPro" id="IPR029058">
    <property type="entry name" value="AB_hydrolase_fold"/>
</dbReference>
<dbReference type="InterPro" id="IPR000073">
    <property type="entry name" value="AB_hydrolase_1"/>
</dbReference>
<sequence length="257" mass="28130">MTANDTPKLGAPIVLVHGLCGYDRVVAFGRTLKDYFPGIREKLEAAGNRVLMPRLSCTLGVSARAGELKRYIQRHVPAGPVHVIGHSMGGLDARYMVSELGMADRVRSLTTVGTPHRGSAFADWGVGRFGRVLSPFFQFLGLSYQAFIDLTSAACRRFNATVRDARGVRYYSVAGVCEGLWVGPGWRFPHGIVSRAEGPNDGVVSVASASWGEHSEVWDGDHLNLVNWPNRQARKCGVWDSFAPDYGRIVRRIAVSD</sequence>
<protein>
    <submittedName>
        <fullName evidence="2">Alpha/beta fold hydrolase</fullName>
    </submittedName>
</protein>
<evidence type="ECO:0000313" key="3">
    <source>
        <dbReference type="Proteomes" id="UP000676565"/>
    </source>
</evidence>
<dbReference type="EMBL" id="JAGKQQ010000001">
    <property type="protein sequence ID" value="MBP3955233.1"/>
    <property type="molecule type" value="Genomic_DNA"/>
</dbReference>
<keyword evidence="2" id="KW-0378">Hydrolase</keyword>
<comment type="caution">
    <text evidence="2">The sequence shown here is derived from an EMBL/GenBank/DDBJ whole genome shotgun (WGS) entry which is preliminary data.</text>
</comment>
<dbReference type="GO" id="GO:0016787">
    <property type="term" value="F:hydrolase activity"/>
    <property type="evidence" value="ECO:0007669"/>
    <property type="project" value="UniProtKB-KW"/>
</dbReference>
<accession>A0ABS5BND5</accession>
<evidence type="ECO:0000259" key="1">
    <source>
        <dbReference type="Pfam" id="PF00561"/>
    </source>
</evidence>
<keyword evidence="3" id="KW-1185">Reference proteome</keyword>
<name>A0ABS5BND5_9BACT</name>
<dbReference type="SUPFAM" id="SSF53474">
    <property type="entry name" value="alpha/beta-Hydrolases"/>
    <property type="match status" value="1"/>
</dbReference>
<dbReference type="Proteomes" id="UP000676565">
    <property type="component" value="Unassembled WGS sequence"/>
</dbReference>
<dbReference type="Gene3D" id="3.40.50.1820">
    <property type="entry name" value="alpha/beta hydrolase"/>
    <property type="match status" value="1"/>
</dbReference>
<organism evidence="2 3">
    <name type="scientific">Gemmata palustris</name>
    <dbReference type="NCBI Taxonomy" id="2822762"/>
    <lineage>
        <taxon>Bacteria</taxon>
        <taxon>Pseudomonadati</taxon>
        <taxon>Planctomycetota</taxon>
        <taxon>Planctomycetia</taxon>
        <taxon>Gemmatales</taxon>
        <taxon>Gemmataceae</taxon>
        <taxon>Gemmata</taxon>
    </lineage>
</organism>
<proteinExistence type="predicted"/>
<gene>
    <name evidence="2" type="ORF">J8F10_08055</name>
</gene>
<dbReference type="Pfam" id="PF00561">
    <property type="entry name" value="Abhydrolase_1"/>
    <property type="match status" value="1"/>
</dbReference>
<reference evidence="2 3" key="1">
    <citation type="submission" date="2021-04" db="EMBL/GenBank/DDBJ databases">
        <authorList>
            <person name="Ivanova A."/>
        </authorList>
    </citation>
    <scope>NUCLEOTIDE SEQUENCE [LARGE SCALE GENOMIC DNA]</scope>
    <source>
        <strain evidence="2 3">G18</strain>
    </source>
</reference>
<evidence type="ECO:0000313" key="2">
    <source>
        <dbReference type="EMBL" id="MBP3955233.1"/>
    </source>
</evidence>
<dbReference type="RefSeq" id="WP_210653324.1">
    <property type="nucleotide sequence ID" value="NZ_JAGKQQ010000001.1"/>
</dbReference>